<evidence type="ECO:0000256" key="4">
    <source>
        <dbReference type="ARBA" id="ARBA00023163"/>
    </source>
</evidence>
<evidence type="ECO:0000256" key="5">
    <source>
        <dbReference type="SAM" id="Phobius"/>
    </source>
</evidence>
<evidence type="ECO:0000256" key="3">
    <source>
        <dbReference type="ARBA" id="ARBA00023125"/>
    </source>
</evidence>
<dbReference type="Proteomes" id="UP000294697">
    <property type="component" value="Unassembled WGS sequence"/>
</dbReference>
<keyword evidence="1" id="KW-0678">Repressor</keyword>
<name>A0A4R7Z0Y1_9FIRM</name>
<dbReference type="GO" id="GO:0003700">
    <property type="term" value="F:DNA-binding transcription factor activity"/>
    <property type="evidence" value="ECO:0007669"/>
    <property type="project" value="InterPro"/>
</dbReference>
<organism evidence="7 8">
    <name type="scientific">Halanaerobium saccharolyticum</name>
    <dbReference type="NCBI Taxonomy" id="43595"/>
    <lineage>
        <taxon>Bacteria</taxon>
        <taxon>Bacillati</taxon>
        <taxon>Bacillota</taxon>
        <taxon>Clostridia</taxon>
        <taxon>Halanaerobiales</taxon>
        <taxon>Halanaerobiaceae</taxon>
        <taxon>Halanaerobium</taxon>
    </lineage>
</organism>
<accession>A0A4R7Z0Y1</accession>
<dbReference type="InterPro" id="IPR009061">
    <property type="entry name" value="DNA-bd_dom_put_sf"/>
</dbReference>
<keyword evidence="3" id="KW-0238">DNA-binding</keyword>
<keyword evidence="2" id="KW-0805">Transcription regulation</keyword>
<dbReference type="AlphaFoldDB" id="A0A4R7Z0Y1"/>
<dbReference type="PANTHER" id="PTHR30204:SF65">
    <property type="entry name" value="HTH-TYPE TRANSCRIPTIONAL REGULATOR TNRA"/>
    <property type="match status" value="1"/>
</dbReference>
<dbReference type="EMBL" id="SODA01000022">
    <property type="protein sequence ID" value="TDW01159.1"/>
    <property type="molecule type" value="Genomic_DNA"/>
</dbReference>
<keyword evidence="5" id="KW-0812">Transmembrane</keyword>
<dbReference type="PROSITE" id="PS50937">
    <property type="entry name" value="HTH_MERR_2"/>
    <property type="match status" value="1"/>
</dbReference>
<feature type="transmembrane region" description="Helical" evidence="5">
    <location>
        <begin position="6"/>
        <end position="26"/>
    </location>
</feature>
<evidence type="ECO:0000256" key="2">
    <source>
        <dbReference type="ARBA" id="ARBA00023015"/>
    </source>
</evidence>
<evidence type="ECO:0000256" key="1">
    <source>
        <dbReference type="ARBA" id="ARBA00022491"/>
    </source>
</evidence>
<proteinExistence type="predicted"/>
<feature type="domain" description="HTH merR-type" evidence="6">
    <location>
        <begin position="31"/>
        <end position="99"/>
    </location>
</feature>
<dbReference type="SMART" id="SM00422">
    <property type="entry name" value="HTH_MERR"/>
    <property type="match status" value="1"/>
</dbReference>
<keyword evidence="5" id="KW-1133">Transmembrane helix</keyword>
<sequence>MRLTWIWIHVILSAIIIRTMGVVIAMKREKNITMKEAKEKTGLSSRQIRYYDQQDLIFPARSSGNQRLFSGNDIKRLVKIKDLLAAGNSIETVRSKLKAPEVNQDFEAAADFDDHFDDYSDVDLDSLYPVSNRSELIKKLSRSNRKHSQEEEE</sequence>
<evidence type="ECO:0000313" key="7">
    <source>
        <dbReference type="EMBL" id="TDW01159.1"/>
    </source>
</evidence>
<dbReference type="Pfam" id="PF13411">
    <property type="entry name" value="MerR_1"/>
    <property type="match status" value="1"/>
</dbReference>
<keyword evidence="4" id="KW-0804">Transcription</keyword>
<dbReference type="InterPro" id="IPR000551">
    <property type="entry name" value="MerR-type_HTH_dom"/>
</dbReference>
<dbReference type="InterPro" id="IPR047057">
    <property type="entry name" value="MerR_fam"/>
</dbReference>
<dbReference type="PANTHER" id="PTHR30204">
    <property type="entry name" value="REDOX-CYCLING DRUG-SENSING TRANSCRIPTIONAL ACTIVATOR SOXR"/>
    <property type="match status" value="1"/>
</dbReference>
<evidence type="ECO:0000313" key="8">
    <source>
        <dbReference type="Proteomes" id="UP000294697"/>
    </source>
</evidence>
<comment type="caution">
    <text evidence="7">The sequence shown here is derived from an EMBL/GenBank/DDBJ whole genome shotgun (WGS) entry which is preliminary data.</text>
</comment>
<reference evidence="7 8" key="1">
    <citation type="submission" date="2019-03" db="EMBL/GenBank/DDBJ databases">
        <title>Subsurface microbial communities from deep shales in Ohio and West Virginia, USA.</title>
        <authorList>
            <person name="Wrighton K."/>
        </authorList>
    </citation>
    <scope>NUCLEOTIDE SEQUENCE [LARGE SCALE GENOMIC DNA]</scope>
    <source>
        <strain evidence="7 8">MSL9.2</strain>
    </source>
</reference>
<dbReference type="SUPFAM" id="SSF46955">
    <property type="entry name" value="Putative DNA-binding domain"/>
    <property type="match status" value="1"/>
</dbReference>
<protein>
    <submittedName>
        <fullName evidence="7">MerR family glutamine synthetase transcriptional repressor</fullName>
    </submittedName>
</protein>
<keyword evidence="5" id="KW-0472">Membrane</keyword>
<dbReference type="GO" id="GO:0003677">
    <property type="term" value="F:DNA binding"/>
    <property type="evidence" value="ECO:0007669"/>
    <property type="project" value="UniProtKB-KW"/>
</dbReference>
<dbReference type="Gene3D" id="1.10.1660.10">
    <property type="match status" value="1"/>
</dbReference>
<gene>
    <name evidence="7" type="ORF">C8C77_12213</name>
</gene>
<evidence type="ECO:0000259" key="6">
    <source>
        <dbReference type="PROSITE" id="PS50937"/>
    </source>
</evidence>